<protein>
    <submittedName>
        <fullName evidence="2">Uncharacterized protein</fullName>
    </submittedName>
</protein>
<dbReference type="OrthoDB" id="10470483at2759"/>
<feature type="transmembrane region" description="Helical" evidence="1">
    <location>
        <begin position="95"/>
        <end position="118"/>
    </location>
</feature>
<dbReference type="AlphaFoldDB" id="A0A9D4TPF2"/>
<dbReference type="EMBL" id="SIDB01000006">
    <property type="protein sequence ID" value="KAI3431270.1"/>
    <property type="molecule type" value="Genomic_DNA"/>
</dbReference>
<reference evidence="2" key="1">
    <citation type="journal article" date="2019" name="Plant J.">
        <title>Chlorella vulgaris genome assembly and annotation reveals the molecular basis for metabolic acclimation to high light conditions.</title>
        <authorList>
            <person name="Cecchin M."/>
            <person name="Marcolungo L."/>
            <person name="Rossato M."/>
            <person name="Girolomoni L."/>
            <person name="Cosentino E."/>
            <person name="Cuine S."/>
            <person name="Li-Beisson Y."/>
            <person name="Delledonne M."/>
            <person name="Ballottari M."/>
        </authorList>
    </citation>
    <scope>NUCLEOTIDE SEQUENCE</scope>
    <source>
        <strain evidence="2">211/11P</strain>
    </source>
</reference>
<evidence type="ECO:0000256" key="1">
    <source>
        <dbReference type="SAM" id="Phobius"/>
    </source>
</evidence>
<keyword evidence="1" id="KW-1133">Transmembrane helix</keyword>
<keyword evidence="1" id="KW-0812">Transmembrane</keyword>
<reference evidence="2" key="2">
    <citation type="submission" date="2020-11" db="EMBL/GenBank/DDBJ databases">
        <authorList>
            <person name="Cecchin M."/>
            <person name="Marcolungo L."/>
            <person name="Rossato M."/>
            <person name="Girolomoni L."/>
            <person name="Cosentino E."/>
            <person name="Cuine S."/>
            <person name="Li-Beisson Y."/>
            <person name="Delledonne M."/>
            <person name="Ballottari M."/>
        </authorList>
    </citation>
    <scope>NUCLEOTIDE SEQUENCE</scope>
    <source>
        <strain evidence="2">211/11P</strain>
        <tissue evidence="2">Whole cell</tissue>
    </source>
</reference>
<accession>A0A9D4TPF2</accession>
<proteinExistence type="predicted"/>
<keyword evidence="1" id="KW-0472">Membrane</keyword>
<feature type="transmembrane region" description="Helical" evidence="1">
    <location>
        <begin position="62"/>
        <end position="83"/>
    </location>
</feature>
<evidence type="ECO:0000313" key="3">
    <source>
        <dbReference type="Proteomes" id="UP001055712"/>
    </source>
</evidence>
<evidence type="ECO:0000313" key="2">
    <source>
        <dbReference type="EMBL" id="KAI3431270.1"/>
    </source>
</evidence>
<gene>
    <name evidence="2" type="ORF">D9Q98_004331</name>
</gene>
<sequence length="204" mass="22779">MAPNKQVAAGRDVAKPGDVEMAEEIATTHELCGHTAVVQLGYMTARTLWHVALPRCLGEREFVPLAPAVFGAYLFCLLLFWLAGGFGPAPKARGWLLNVYNLLMVLVLGKCATDCYIYNFAPHLWAHHNAKALWGVPAVIMARWPANWPLLGASRTALQHAIKVVERWADAFVILACFRGIRHGKTLMQLRRAQKRALERKKEK</sequence>
<organism evidence="2 3">
    <name type="scientific">Chlorella vulgaris</name>
    <name type="common">Green alga</name>
    <dbReference type="NCBI Taxonomy" id="3077"/>
    <lineage>
        <taxon>Eukaryota</taxon>
        <taxon>Viridiplantae</taxon>
        <taxon>Chlorophyta</taxon>
        <taxon>core chlorophytes</taxon>
        <taxon>Trebouxiophyceae</taxon>
        <taxon>Chlorellales</taxon>
        <taxon>Chlorellaceae</taxon>
        <taxon>Chlorella clade</taxon>
        <taxon>Chlorella</taxon>
    </lineage>
</organism>
<name>A0A9D4TPF2_CHLVU</name>
<dbReference type="Proteomes" id="UP001055712">
    <property type="component" value="Unassembled WGS sequence"/>
</dbReference>
<comment type="caution">
    <text evidence="2">The sequence shown here is derived from an EMBL/GenBank/DDBJ whole genome shotgun (WGS) entry which is preliminary data.</text>
</comment>
<keyword evidence="3" id="KW-1185">Reference proteome</keyword>